<name>A0A269TK47_9BACT</name>
<proteinExistence type="predicted"/>
<organism evidence="2 3">
    <name type="scientific">Mycoplasmopsis agassizii</name>
    <dbReference type="NCBI Taxonomy" id="33922"/>
    <lineage>
        <taxon>Bacteria</taxon>
        <taxon>Bacillati</taxon>
        <taxon>Mycoplasmatota</taxon>
        <taxon>Mycoplasmoidales</taxon>
        <taxon>Metamycoplasmataceae</taxon>
        <taxon>Mycoplasmopsis</taxon>
    </lineage>
</organism>
<dbReference type="Proteomes" id="UP000216943">
    <property type="component" value="Unassembled WGS sequence"/>
</dbReference>
<feature type="transmembrane region" description="Helical" evidence="1">
    <location>
        <begin position="15"/>
        <end position="34"/>
    </location>
</feature>
<sequence length="228" mass="26324">MGTTIFTNNTSPGDIAVYFFMALFVVIIAALILWTKVIKKTKFSYTSSNLIKRYKRHRMLIRLTKEHVLTSYYTNFVITGNYTYLAAIKKIAIGKNAIYLIANPLEKNIHDVLTKSGSFITMSKKGEKLIHPELDLFIKAANEFKSAFKVNEQVKVIIPFTNASMNSKKLRNIEFIAEHNLSKYILDIEKDPSVDDYEVVKDIHEQLSRSIKFLKTHLFITFKNKWGM</sequence>
<protein>
    <submittedName>
        <fullName evidence="2">Uncharacterized protein</fullName>
    </submittedName>
</protein>
<reference evidence="3" key="1">
    <citation type="submission" date="2017-08" db="EMBL/GenBank/DDBJ databases">
        <authorList>
            <person name="Alvarez-Ponce D."/>
            <person name="Weitzman C.L."/>
            <person name="Tillett R.L."/>
            <person name="Sandmeier F.C."/>
            <person name="Tracy C.R."/>
        </authorList>
    </citation>
    <scope>NUCLEOTIDE SEQUENCE [LARGE SCALE GENOMIC DNA]</scope>
    <source>
        <strain evidence="3">723</strain>
    </source>
</reference>
<dbReference type="OrthoDB" id="398620at2"/>
<evidence type="ECO:0000313" key="2">
    <source>
        <dbReference type="EMBL" id="PAK21540.1"/>
    </source>
</evidence>
<keyword evidence="1" id="KW-1133">Transmembrane helix</keyword>
<comment type="caution">
    <text evidence="2">The sequence shown here is derived from an EMBL/GenBank/DDBJ whole genome shotgun (WGS) entry which is preliminary data.</text>
</comment>
<dbReference type="AlphaFoldDB" id="A0A269TK47"/>
<accession>A0A269TK47</accession>
<keyword evidence="1" id="KW-0812">Transmembrane</keyword>
<gene>
    <name evidence="2" type="ORF">CJJ23_01135</name>
</gene>
<keyword evidence="1" id="KW-0472">Membrane</keyword>
<dbReference type="EMBL" id="NQNY01000003">
    <property type="protein sequence ID" value="PAK21540.1"/>
    <property type="molecule type" value="Genomic_DNA"/>
</dbReference>
<evidence type="ECO:0000256" key="1">
    <source>
        <dbReference type="SAM" id="Phobius"/>
    </source>
</evidence>
<dbReference type="RefSeq" id="WP_095334556.1">
    <property type="nucleotide sequence ID" value="NZ_NQNY01000003.1"/>
</dbReference>
<evidence type="ECO:0000313" key="3">
    <source>
        <dbReference type="Proteomes" id="UP000216943"/>
    </source>
</evidence>